<comment type="caution">
    <text evidence="2">The sequence shown here is derived from an EMBL/GenBank/DDBJ whole genome shotgun (WGS) entry which is preliminary data.</text>
</comment>
<evidence type="ECO:0000313" key="2">
    <source>
        <dbReference type="EMBL" id="MFC6673937.1"/>
    </source>
</evidence>
<evidence type="ECO:0000256" key="1">
    <source>
        <dbReference type="SAM" id="Coils"/>
    </source>
</evidence>
<dbReference type="Proteomes" id="UP001596422">
    <property type="component" value="Unassembled WGS sequence"/>
</dbReference>
<keyword evidence="3" id="KW-1185">Reference proteome</keyword>
<gene>
    <name evidence="2" type="ORF">ACFQDL_30495</name>
</gene>
<dbReference type="RefSeq" id="WP_379912730.1">
    <property type="nucleotide sequence ID" value="NZ_JBHSWE010000001.1"/>
</dbReference>
<accession>A0ABW2A941</accession>
<evidence type="ECO:0000313" key="3">
    <source>
        <dbReference type="Proteomes" id="UP001596422"/>
    </source>
</evidence>
<dbReference type="EMBL" id="JBHSWE010000001">
    <property type="protein sequence ID" value="MFC6673937.1"/>
    <property type="molecule type" value="Genomic_DNA"/>
</dbReference>
<proteinExistence type="predicted"/>
<sequence>MSMKEAYEKKMRAQLDEWDAEIRKLKARAEQAQADGQLEYYKQIEDLRQRQQHAQEKLEELQQASDTAWQDLRAGMESAWDSMAEAMRKASSRFK</sequence>
<keyword evidence="1" id="KW-0175">Coiled coil</keyword>
<reference evidence="3" key="1">
    <citation type="journal article" date="2019" name="Int. J. Syst. Evol. Microbiol.">
        <title>The Global Catalogue of Microorganisms (GCM) 10K type strain sequencing project: providing services to taxonomists for standard genome sequencing and annotation.</title>
        <authorList>
            <consortium name="The Broad Institute Genomics Platform"/>
            <consortium name="The Broad Institute Genome Sequencing Center for Infectious Disease"/>
            <person name="Wu L."/>
            <person name="Ma J."/>
        </authorList>
    </citation>
    <scope>NUCLEOTIDE SEQUENCE [LARGE SCALE GENOMIC DNA]</scope>
    <source>
        <strain evidence="3">NBRC 111756</strain>
    </source>
</reference>
<protein>
    <submittedName>
        <fullName evidence="2">Coiled coil domain-containing protein</fullName>
    </submittedName>
</protein>
<name>A0ABW2A941_9GAMM</name>
<feature type="coiled-coil region" evidence="1">
    <location>
        <begin position="8"/>
        <end position="64"/>
    </location>
</feature>
<organism evidence="2 3">
    <name type="scientific">Marinobacterium aestuariivivens</name>
    <dbReference type="NCBI Taxonomy" id="1698799"/>
    <lineage>
        <taxon>Bacteria</taxon>
        <taxon>Pseudomonadati</taxon>
        <taxon>Pseudomonadota</taxon>
        <taxon>Gammaproteobacteria</taxon>
        <taxon>Oceanospirillales</taxon>
        <taxon>Oceanospirillaceae</taxon>
        <taxon>Marinobacterium</taxon>
    </lineage>
</organism>